<comment type="subcellular location">
    <subcellularLocation>
        <location evidence="1 9">Cell membrane</location>
        <topology evidence="1 9">Multi-pass membrane protein</topology>
    </subcellularLocation>
</comment>
<reference evidence="11 12" key="1">
    <citation type="submission" date="2018-06" db="EMBL/GenBank/DDBJ databases">
        <title>Complete genome sequencing of Azospirillum sp. M2T2B2.</title>
        <authorList>
            <person name="Heo J."/>
            <person name="Kim S.-J."/>
            <person name="Kwon S.-W."/>
            <person name="Anandham R."/>
        </authorList>
    </citation>
    <scope>NUCLEOTIDE SEQUENCE [LARGE SCALE GENOMIC DNA]</scope>
    <source>
        <strain evidence="11 12">M2T2B2</strain>
        <plasmid evidence="11 12">unnamed1</plasmid>
    </source>
</reference>
<name>A0A2U9S7E9_9PROT</name>
<protein>
    <submittedName>
        <fullName evidence="11">ABC transporter permease</fullName>
    </submittedName>
</protein>
<evidence type="ECO:0000256" key="9">
    <source>
        <dbReference type="RuleBase" id="RU363032"/>
    </source>
</evidence>
<keyword evidence="5 9" id="KW-0812">Transmembrane</keyword>
<feature type="domain" description="ABC transmembrane type-1" evidence="10">
    <location>
        <begin position="80"/>
        <end position="260"/>
    </location>
</feature>
<keyword evidence="7 9" id="KW-0472">Membrane</keyword>
<comment type="similarity">
    <text evidence="2 9">Belongs to the binding-protein-dependent transport system permease family.</text>
</comment>
<comment type="function">
    <text evidence="8">Probably part of an ABC transporter complex. Probably responsible for the translocation of the substrate across the membrane.</text>
</comment>
<dbReference type="OrthoDB" id="9799271at2"/>
<dbReference type="SUPFAM" id="SSF161098">
    <property type="entry name" value="MetI-like"/>
    <property type="match status" value="1"/>
</dbReference>
<keyword evidence="3 9" id="KW-0813">Transport</keyword>
<dbReference type="GO" id="GO:0005886">
    <property type="term" value="C:plasma membrane"/>
    <property type="evidence" value="ECO:0007669"/>
    <property type="project" value="UniProtKB-SubCell"/>
</dbReference>
<evidence type="ECO:0000313" key="12">
    <source>
        <dbReference type="Proteomes" id="UP000249605"/>
    </source>
</evidence>
<sequence>MRRRDVSSAYSNVVPAIPDWKLPYKEQFGRFLLALASVAGGIALWGLASLGTNPLFLPSPALTFTSAIELVQDGTWWDSIVASSFRILTGWGLGVVVGIPVGILMGHFRWVRQMLDPYTEFFRFVPPIAFVTLAVIWLGPDELSKIALIFYTTVFIVTINTMAGVQSADEIRLRAARALGAGTLRTVMTVVVPSSVPFMVTGARLAMGNSFLTIVSAEIVSAQEGLGALIWTARNYGRTEWVFVGIITLGLLGYAFDRIVRYATRRLLKRYRVNV</sequence>
<feature type="transmembrane region" description="Helical" evidence="9">
    <location>
        <begin position="146"/>
        <end position="165"/>
    </location>
</feature>
<accession>A0A2U9S7E9</accession>
<dbReference type="GO" id="GO:0042918">
    <property type="term" value="P:alkanesulfonate transmembrane transport"/>
    <property type="evidence" value="ECO:0007669"/>
    <property type="project" value="UniProtKB-ARBA"/>
</dbReference>
<keyword evidence="4" id="KW-1003">Cell membrane</keyword>
<evidence type="ECO:0000256" key="2">
    <source>
        <dbReference type="ARBA" id="ARBA00009306"/>
    </source>
</evidence>
<evidence type="ECO:0000256" key="3">
    <source>
        <dbReference type="ARBA" id="ARBA00022448"/>
    </source>
</evidence>
<dbReference type="AlphaFoldDB" id="A0A2U9S7E9"/>
<evidence type="ECO:0000256" key="6">
    <source>
        <dbReference type="ARBA" id="ARBA00022989"/>
    </source>
</evidence>
<dbReference type="InterPro" id="IPR000515">
    <property type="entry name" value="MetI-like"/>
</dbReference>
<evidence type="ECO:0000259" key="10">
    <source>
        <dbReference type="PROSITE" id="PS50928"/>
    </source>
</evidence>
<feature type="transmembrane region" description="Helical" evidence="9">
    <location>
        <begin position="87"/>
        <end position="108"/>
    </location>
</feature>
<evidence type="ECO:0000256" key="7">
    <source>
        <dbReference type="ARBA" id="ARBA00023136"/>
    </source>
</evidence>
<feature type="transmembrane region" description="Helical" evidence="9">
    <location>
        <begin position="120"/>
        <end position="140"/>
    </location>
</feature>
<dbReference type="PANTHER" id="PTHR30151">
    <property type="entry name" value="ALKANE SULFONATE ABC TRANSPORTER-RELATED, MEMBRANE SUBUNIT"/>
    <property type="match status" value="1"/>
</dbReference>
<dbReference type="CDD" id="cd06261">
    <property type="entry name" value="TM_PBP2"/>
    <property type="match status" value="1"/>
</dbReference>
<proteinExistence type="inferred from homology"/>
<dbReference type="PANTHER" id="PTHR30151:SF0">
    <property type="entry name" value="ABC TRANSPORTER PERMEASE PROTEIN MJ0413-RELATED"/>
    <property type="match status" value="1"/>
</dbReference>
<geneLocation type="plasmid" evidence="11 12">
    <name>unnamed1</name>
</geneLocation>
<dbReference type="FunFam" id="1.10.3720.10:FF:000003">
    <property type="entry name" value="Aliphatic sulfonate ABC transporter permease"/>
    <property type="match status" value="1"/>
</dbReference>
<dbReference type="EMBL" id="CP029830">
    <property type="protein sequence ID" value="AWU95475.1"/>
    <property type="molecule type" value="Genomic_DNA"/>
</dbReference>
<evidence type="ECO:0000256" key="4">
    <source>
        <dbReference type="ARBA" id="ARBA00022475"/>
    </source>
</evidence>
<dbReference type="PROSITE" id="PS50928">
    <property type="entry name" value="ABC_TM1"/>
    <property type="match status" value="1"/>
</dbReference>
<dbReference type="KEGG" id="azm:DM194_14200"/>
<feature type="transmembrane region" description="Helical" evidence="9">
    <location>
        <begin position="241"/>
        <end position="260"/>
    </location>
</feature>
<dbReference type="Proteomes" id="UP000249605">
    <property type="component" value="Plasmid unnamed1"/>
</dbReference>
<dbReference type="InterPro" id="IPR035906">
    <property type="entry name" value="MetI-like_sf"/>
</dbReference>
<organism evidence="11 12">
    <name type="scientific">Azospirillum ramasamyi</name>
    <dbReference type="NCBI Taxonomy" id="682998"/>
    <lineage>
        <taxon>Bacteria</taxon>
        <taxon>Pseudomonadati</taxon>
        <taxon>Pseudomonadota</taxon>
        <taxon>Alphaproteobacteria</taxon>
        <taxon>Rhodospirillales</taxon>
        <taxon>Azospirillaceae</taxon>
        <taxon>Azospirillum</taxon>
    </lineage>
</organism>
<feature type="transmembrane region" description="Helical" evidence="9">
    <location>
        <begin position="31"/>
        <end position="50"/>
    </location>
</feature>
<evidence type="ECO:0000256" key="5">
    <source>
        <dbReference type="ARBA" id="ARBA00022692"/>
    </source>
</evidence>
<dbReference type="Pfam" id="PF00528">
    <property type="entry name" value="BPD_transp_1"/>
    <property type="match status" value="1"/>
</dbReference>
<keyword evidence="11" id="KW-0614">Plasmid</keyword>
<dbReference type="Gene3D" id="1.10.3720.10">
    <property type="entry name" value="MetI-like"/>
    <property type="match status" value="1"/>
</dbReference>
<evidence type="ECO:0000256" key="1">
    <source>
        <dbReference type="ARBA" id="ARBA00004651"/>
    </source>
</evidence>
<keyword evidence="12" id="KW-1185">Reference proteome</keyword>
<keyword evidence="6 9" id="KW-1133">Transmembrane helix</keyword>
<evidence type="ECO:0000256" key="8">
    <source>
        <dbReference type="ARBA" id="ARBA00056719"/>
    </source>
</evidence>
<evidence type="ECO:0000313" key="11">
    <source>
        <dbReference type="EMBL" id="AWU95475.1"/>
    </source>
</evidence>
<gene>
    <name evidence="11" type="ORF">DM194_14200</name>
</gene>
<feature type="transmembrane region" description="Helical" evidence="9">
    <location>
        <begin position="186"/>
        <end position="207"/>
    </location>
</feature>